<dbReference type="PATRIC" id="fig|746697.3.peg.1236"/>
<protein>
    <submittedName>
        <fullName evidence="1">DNA polymerase III, gamma/tau subunit</fullName>
    </submittedName>
</protein>
<dbReference type="HOGENOM" id="CLU_006229_4_2_10"/>
<dbReference type="AlphaFoldDB" id="I3YUP8"/>
<evidence type="ECO:0000313" key="1">
    <source>
        <dbReference type="EMBL" id="AFL80716.1"/>
    </source>
</evidence>
<dbReference type="Proteomes" id="UP000006049">
    <property type="component" value="Chromosome"/>
</dbReference>
<dbReference type="EMBL" id="CP003280">
    <property type="protein sequence ID" value="AFL80716.1"/>
    <property type="molecule type" value="Genomic_DNA"/>
</dbReference>
<keyword evidence="2" id="KW-1185">Reference proteome</keyword>
<evidence type="ECO:0000313" key="2">
    <source>
        <dbReference type="Proteomes" id="UP000006049"/>
    </source>
</evidence>
<dbReference type="InterPro" id="IPR050238">
    <property type="entry name" value="DNA_Rep/Repair_Clamp_Loader"/>
</dbReference>
<dbReference type="GO" id="GO:0006261">
    <property type="term" value="P:DNA-templated DNA replication"/>
    <property type="evidence" value="ECO:0007669"/>
    <property type="project" value="TreeGrafter"/>
</dbReference>
<dbReference type="PANTHER" id="PTHR11669:SF8">
    <property type="entry name" value="DNA POLYMERASE III SUBUNIT DELTA"/>
    <property type="match status" value="1"/>
</dbReference>
<accession>I3YUP8</accession>
<name>I3YUP8_AEQSU</name>
<dbReference type="KEGG" id="asl:Aeqsu_1220"/>
<dbReference type="InterPro" id="IPR027417">
    <property type="entry name" value="P-loop_NTPase"/>
</dbReference>
<proteinExistence type="predicted"/>
<reference evidence="1 2" key="1">
    <citation type="submission" date="2012-06" db="EMBL/GenBank/DDBJ databases">
        <title>The complete genome of Aequorivita sublithincola DSM 14238.</title>
        <authorList>
            <consortium name="US DOE Joint Genome Institute (JGI-PGF)"/>
            <person name="Lucas S."/>
            <person name="Copeland A."/>
            <person name="Lapidus A."/>
            <person name="Goodwin L."/>
            <person name="Pitluck S."/>
            <person name="Peters L."/>
            <person name="Munk A.C.C."/>
            <person name="Kyrpides N."/>
            <person name="Mavromatis K."/>
            <person name="Pagani I."/>
            <person name="Ivanova N."/>
            <person name="Ovchinnikova G."/>
            <person name="Zeytun A."/>
            <person name="Detter J.C."/>
            <person name="Han C."/>
            <person name="Land M."/>
            <person name="Hauser L."/>
            <person name="Markowitz V."/>
            <person name="Cheng J.-F."/>
            <person name="Hugenholtz P."/>
            <person name="Woyke T."/>
            <person name="Wu D."/>
            <person name="Tindall B."/>
            <person name="Faehnrich R."/>
            <person name="Brambilla E."/>
            <person name="Klenk H.-P."/>
            <person name="Eisen J.A."/>
        </authorList>
    </citation>
    <scope>NUCLEOTIDE SEQUENCE [LARGE SCALE GENOMIC DNA]</scope>
    <source>
        <strain evidence="2">DSM 14238 / LMG 21431 / ACAM 643 / 9-3</strain>
    </source>
</reference>
<organism evidence="1 2">
    <name type="scientific">Aequorivita sublithincola (strain DSM 14238 / LMG 21431 / ACAM 643 / 9-3)</name>
    <dbReference type="NCBI Taxonomy" id="746697"/>
    <lineage>
        <taxon>Bacteria</taxon>
        <taxon>Pseudomonadati</taxon>
        <taxon>Bacteroidota</taxon>
        <taxon>Flavobacteriia</taxon>
        <taxon>Flavobacteriales</taxon>
        <taxon>Flavobacteriaceae</taxon>
        <taxon>Aequorivita</taxon>
    </lineage>
</organism>
<dbReference type="Gene3D" id="3.40.50.300">
    <property type="entry name" value="P-loop containing nucleotide triphosphate hydrolases"/>
    <property type="match status" value="1"/>
</dbReference>
<dbReference type="eggNOG" id="COG0470">
    <property type="taxonomic scope" value="Bacteria"/>
</dbReference>
<dbReference type="STRING" id="746697.Aeqsu_1220"/>
<gene>
    <name evidence="1" type="ordered locus">Aeqsu_1220</name>
</gene>
<sequence length="386" mass="44329">MRMDFSEVIGQQHLKSHLSKTIENGRIPHAQLFVGVNGSGLLPMAIAYATELLCHKYEKGSPEYLSCKSKIARWSHPDLHFVYPVNKVGKDTKKVTSDDFAKDWHNFVSKNPYGSLFEWLQSIGIENKQGNISKEEALNILKKLSLKAFESGYKVMIIWMAENMNISCANTILKLVEEPTDNTVLILLTEQEEQIITTIRSRCQKLTFPLLSEVDIAENLIIRREVLESLAFKTARRAQGDYNKALQLLEESGEDEIFEKWFISWVRTAFRAKGNKGAINNLLDWSDELAGQGRETQKKFLNYCIEVFRQALLKNYKADTLLFFEAKDTSFSLEKFSPFVHQNNIFEINSALEDASYHIERNGNPKIIFTDLSIKLTRLIHRPEIV</sequence>
<dbReference type="PANTHER" id="PTHR11669">
    <property type="entry name" value="REPLICATION FACTOR C / DNA POLYMERASE III GAMMA-TAU SUBUNIT"/>
    <property type="match status" value="1"/>
</dbReference>
<dbReference type="Pfam" id="PF13177">
    <property type="entry name" value="DNA_pol3_delta2"/>
    <property type="match status" value="1"/>
</dbReference>
<dbReference type="SUPFAM" id="SSF52540">
    <property type="entry name" value="P-loop containing nucleoside triphosphate hydrolases"/>
    <property type="match status" value="1"/>
</dbReference>